<dbReference type="EMBL" id="BAAALT010000247">
    <property type="protein sequence ID" value="GAA1828174.1"/>
    <property type="molecule type" value="Genomic_DNA"/>
</dbReference>
<gene>
    <name evidence="2" type="ORF">GCM10009682_54110</name>
</gene>
<organism evidence="2 3">
    <name type="scientific">Luedemannella flava</name>
    <dbReference type="NCBI Taxonomy" id="349316"/>
    <lineage>
        <taxon>Bacteria</taxon>
        <taxon>Bacillati</taxon>
        <taxon>Actinomycetota</taxon>
        <taxon>Actinomycetes</taxon>
        <taxon>Micromonosporales</taxon>
        <taxon>Micromonosporaceae</taxon>
        <taxon>Luedemannella</taxon>
    </lineage>
</organism>
<keyword evidence="1" id="KW-1133">Transmembrane helix</keyword>
<name>A0ABN2MIF3_9ACTN</name>
<protein>
    <submittedName>
        <fullName evidence="2">Uncharacterized protein</fullName>
    </submittedName>
</protein>
<dbReference type="RefSeq" id="WP_344138388.1">
    <property type="nucleotide sequence ID" value="NZ_BAAALT010000247.1"/>
</dbReference>
<keyword evidence="1" id="KW-0472">Membrane</keyword>
<keyword evidence="3" id="KW-1185">Reference proteome</keyword>
<feature type="transmembrane region" description="Helical" evidence="1">
    <location>
        <begin position="56"/>
        <end position="78"/>
    </location>
</feature>
<sequence length="292" mass="32787">MASDKAGRQRAWLRAVWGQASWRMRRLALTMWLGALAMTALGVVGDLLRWWEHLQFVMNLVSSLAGALFGLPVALIYLQRANAVEARHRRRQDLVLLARRAVEDMVDHVSAITYDPDKLDELTEVIDRLTPQAFAGADGFDNGSTLDQLLVDWQQVRRLIPQIFVDDVAGHAAISRAESEWTGLRDGLGPELREHGLHWTTTPQAQTLDGLRSLSLDGLVVGDELIEAIERAVRLRSFWDYDANAAEVELPLAGMEEYVRDVAQVVRSVDEVHTAALQLQAVIREEHTRSRT</sequence>
<evidence type="ECO:0000313" key="3">
    <source>
        <dbReference type="Proteomes" id="UP001500218"/>
    </source>
</evidence>
<feature type="transmembrane region" description="Helical" evidence="1">
    <location>
        <begin position="27"/>
        <end position="44"/>
    </location>
</feature>
<comment type="caution">
    <text evidence="2">The sequence shown here is derived from an EMBL/GenBank/DDBJ whole genome shotgun (WGS) entry which is preliminary data.</text>
</comment>
<dbReference type="Proteomes" id="UP001500218">
    <property type="component" value="Unassembled WGS sequence"/>
</dbReference>
<proteinExistence type="predicted"/>
<evidence type="ECO:0000256" key="1">
    <source>
        <dbReference type="SAM" id="Phobius"/>
    </source>
</evidence>
<reference evidence="2 3" key="1">
    <citation type="journal article" date="2019" name="Int. J. Syst. Evol. Microbiol.">
        <title>The Global Catalogue of Microorganisms (GCM) 10K type strain sequencing project: providing services to taxonomists for standard genome sequencing and annotation.</title>
        <authorList>
            <consortium name="The Broad Institute Genomics Platform"/>
            <consortium name="The Broad Institute Genome Sequencing Center for Infectious Disease"/>
            <person name="Wu L."/>
            <person name="Ma J."/>
        </authorList>
    </citation>
    <scope>NUCLEOTIDE SEQUENCE [LARGE SCALE GENOMIC DNA]</scope>
    <source>
        <strain evidence="2 3">JCM 13250</strain>
    </source>
</reference>
<keyword evidence="1" id="KW-0812">Transmembrane</keyword>
<evidence type="ECO:0000313" key="2">
    <source>
        <dbReference type="EMBL" id="GAA1828174.1"/>
    </source>
</evidence>
<accession>A0ABN2MIF3</accession>